<comment type="caution">
    <text evidence="1">The sequence shown here is derived from an EMBL/GenBank/DDBJ whole genome shotgun (WGS) entry which is preliminary data.</text>
</comment>
<keyword evidence="2" id="KW-1185">Reference proteome</keyword>
<organism evidence="1 2">
    <name type="scientific">Mediterraneibacter hominis</name>
    <dbReference type="NCBI Taxonomy" id="2763054"/>
    <lineage>
        <taxon>Bacteria</taxon>
        <taxon>Bacillati</taxon>
        <taxon>Bacillota</taxon>
        <taxon>Clostridia</taxon>
        <taxon>Lachnospirales</taxon>
        <taxon>Lachnospiraceae</taxon>
        <taxon>Mediterraneibacter</taxon>
    </lineage>
</organism>
<dbReference type="RefSeq" id="WP_186874803.1">
    <property type="nucleotide sequence ID" value="NZ_JACOPF010000001.1"/>
</dbReference>
<evidence type="ECO:0000313" key="2">
    <source>
        <dbReference type="Proteomes" id="UP000652477"/>
    </source>
</evidence>
<proteinExistence type="predicted"/>
<gene>
    <name evidence="1" type="ORF">H8S37_04375</name>
</gene>
<reference evidence="1" key="1">
    <citation type="submission" date="2020-08" db="EMBL/GenBank/DDBJ databases">
        <title>Genome public.</title>
        <authorList>
            <person name="Liu C."/>
            <person name="Sun Q."/>
        </authorList>
    </citation>
    <scope>NUCLEOTIDE SEQUENCE</scope>
    <source>
        <strain evidence="1">NSJ-55</strain>
    </source>
</reference>
<dbReference type="EMBL" id="JACOPF010000001">
    <property type="protein sequence ID" value="MBC5688169.1"/>
    <property type="molecule type" value="Genomic_DNA"/>
</dbReference>
<name>A0A923RP61_9FIRM</name>
<evidence type="ECO:0000313" key="1">
    <source>
        <dbReference type="EMBL" id="MBC5688169.1"/>
    </source>
</evidence>
<dbReference type="AlphaFoldDB" id="A0A923RP61"/>
<dbReference type="Proteomes" id="UP000652477">
    <property type="component" value="Unassembled WGS sequence"/>
</dbReference>
<protein>
    <submittedName>
        <fullName evidence="1">Uncharacterized protein</fullName>
    </submittedName>
</protein>
<accession>A0A923RP61</accession>
<sequence>MATTQDIIEKMRKDGYPYKIIGNGGYKATLYDIQPLNGGEYMAIYRYPGGVCCHGLEEINQCFGVVER</sequence>